<dbReference type="EMBL" id="CP067089">
    <property type="protein sequence ID" value="QQO08692.1"/>
    <property type="molecule type" value="Genomic_DNA"/>
</dbReference>
<protein>
    <submittedName>
        <fullName evidence="3">Metallophosphoesterase</fullName>
    </submittedName>
</protein>
<organism evidence="3 4">
    <name type="scientific">Breznakiella homolactica</name>
    <dbReference type="NCBI Taxonomy" id="2798577"/>
    <lineage>
        <taxon>Bacteria</taxon>
        <taxon>Pseudomonadati</taxon>
        <taxon>Spirochaetota</taxon>
        <taxon>Spirochaetia</taxon>
        <taxon>Spirochaetales</taxon>
        <taxon>Breznakiellaceae</taxon>
        <taxon>Breznakiella</taxon>
    </lineage>
</organism>
<dbReference type="SUPFAM" id="SSF56300">
    <property type="entry name" value="Metallo-dependent phosphatases"/>
    <property type="match status" value="1"/>
</dbReference>
<evidence type="ECO:0000259" key="2">
    <source>
        <dbReference type="Pfam" id="PF00149"/>
    </source>
</evidence>
<evidence type="ECO:0000313" key="4">
    <source>
        <dbReference type="Proteomes" id="UP000595917"/>
    </source>
</evidence>
<dbReference type="Proteomes" id="UP000595917">
    <property type="component" value="Chromosome"/>
</dbReference>
<feature type="transmembrane region" description="Helical" evidence="1">
    <location>
        <begin position="12"/>
        <end position="32"/>
    </location>
</feature>
<dbReference type="PANTHER" id="PTHR31302">
    <property type="entry name" value="TRANSMEMBRANE PROTEIN WITH METALLOPHOSPHOESTERASE DOMAIN-RELATED"/>
    <property type="match status" value="1"/>
</dbReference>
<sequence>MKKEIGKEQIKAAVSLVSAYGIIAFLVTWRTLVAAQGVLPGFSPIFYVTVCILFSAALPAGFLLPHSKVSKILMIFGSYWVSFQITLFFACLVELPAYIILTALLKILPPSQFAVLSLFLFALTAVLTVYGIIHTRNISVTPYTCEVSRPVFQGKWLRIAQLSDLHLGSINDLKTVRKIVKKTNSLRPDLICITGDTFTENVREVFEFEKIAAELTGLQSRYGVFACLGNHDAGVDLPDMLSFFQKANIRVLEDCAVRQDGVVLLGRSDMAPGGNEGQTRKTIPQCLEPSDKDNLIIVLDHQPGDIERSKEAGVDLLLSGHTHGGQFYPLNRIVRRFFPHYHGCRKYGDMYSIVSSGTCTPIPYVRVGTKSEIAEILLLGGK</sequence>
<dbReference type="InterPro" id="IPR004843">
    <property type="entry name" value="Calcineurin-like_PHP"/>
</dbReference>
<dbReference type="AlphaFoldDB" id="A0A7T7XM14"/>
<dbReference type="CDD" id="cd07385">
    <property type="entry name" value="MPP_YkuE_C"/>
    <property type="match status" value="1"/>
</dbReference>
<name>A0A7T7XM14_9SPIR</name>
<keyword evidence="1" id="KW-1133">Transmembrane helix</keyword>
<evidence type="ECO:0000313" key="3">
    <source>
        <dbReference type="EMBL" id="QQO08692.1"/>
    </source>
</evidence>
<gene>
    <name evidence="3" type="ORF">JFL75_17445</name>
</gene>
<feature type="domain" description="Calcineurin-like phosphoesterase" evidence="2">
    <location>
        <begin position="157"/>
        <end position="324"/>
    </location>
</feature>
<proteinExistence type="predicted"/>
<dbReference type="InterPro" id="IPR051158">
    <property type="entry name" value="Metallophosphoesterase_sf"/>
</dbReference>
<keyword evidence="4" id="KW-1185">Reference proteome</keyword>
<keyword evidence="1" id="KW-0812">Transmembrane</keyword>
<reference evidence="3" key="1">
    <citation type="submission" date="2021-01" db="EMBL/GenBank/DDBJ databases">
        <title>Description of Breznakiella homolactica.</title>
        <authorList>
            <person name="Song Y."/>
            <person name="Brune A."/>
        </authorList>
    </citation>
    <scope>NUCLEOTIDE SEQUENCE</scope>
    <source>
        <strain evidence="3">RmG30</strain>
    </source>
</reference>
<dbReference type="RefSeq" id="WP_215625998.1">
    <property type="nucleotide sequence ID" value="NZ_CP067089.2"/>
</dbReference>
<dbReference type="KEGG" id="bhc:JFL75_17445"/>
<dbReference type="GO" id="GO:0016787">
    <property type="term" value="F:hydrolase activity"/>
    <property type="evidence" value="ECO:0007669"/>
    <property type="project" value="InterPro"/>
</dbReference>
<keyword evidence="1" id="KW-0472">Membrane</keyword>
<dbReference type="Pfam" id="PF00149">
    <property type="entry name" value="Metallophos"/>
    <property type="match status" value="1"/>
</dbReference>
<dbReference type="InterPro" id="IPR029052">
    <property type="entry name" value="Metallo-depent_PP-like"/>
</dbReference>
<accession>A0A7T7XM14</accession>
<evidence type="ECO:0000256" key="1">
    <source>
        <dbReference type="SAM" id="Phobius"/>
    </source>
</evidence>
<dbReference type="Gene3D" id="3.60.21.10">
    <property type="match status" value="1"/>
</dbReference>
<feature type="transmembrane region" description="Helical" evidence="1">
    <location>
        <begin position="113"/>
        <end position="133"/>
    </location>
</feature>
<feature type="transmembrane region" description="Helical" evidence="1">
    <location>
        <begin position="76"/>
        <end position="101"/>
    </location>
</feature>
<dbReference type="PANTHER" id="PTHR31302:SF0">
    <property type="entry name" value="TRANSMEMBRANE PROTEIN WITH METALLOPHOSPHOESTERASE DOMAIN"/>
    <property type="match status" value="1"/>
</dbReference>
<feature type="transmembrane region" description="Helical" evidence="1">
    <location>
        <begin position="44"/>
        <end position="64"/>
    </location>
</feature>